<protein>
    <submittedName>
        <fullName evidence="9">Type II secretion system F family protein</fullName>
    </submittedName>
</protein>
<dbReference type="RefSeq" id="WP_380774358.1">
    <property type="nucleotide sequence ID" value="NZ_JBHUEO010000037.1"/>
</dbReference>
<evidence type="ECO:0000256" key="6">
    <source>
        <dbReference type="SAM" id="Coils"/>
    </source>
</evidence>
<evidence type="ECO:0000256" key="7">
    <source>
        <dbReference type="SAM" id="Phobius"/>
    </source>
</evidence>
<dbReference type="Pfam" id="PF00482">
    <property type="entry name" value="T2SSF"/>
    <property type="match status" value="1"/>
</dbReference>
<comment type="subcellular location">
    <subcellularLocation>
        <location evidence="1">Cell membrane</location>
        <topology evidence="1">Multi-pass membrane protein</topology>
    </subcellularLocation>
</comment>
<evidence type="ECO:0000313" key="9">
    <source>
        <dbReference type="EMBL" id="MFD1707618.1"/>
    </source>
</evidence>
<feature type="domain" description="Type II secretion system protein GspF" evidence="8">
    <location>
        <begin position="138"/>
        <end position="263"/>
    </location>
</feature>
<feature type="transmembrane region" description="Helical" evidence="7">
    <location>
        <begin position="279"/>
        <end position="298"/>
    </location>
</feature>
<keyword evidence="3 7" id="KW-0812">Transmembrane</keyword>
<dbReference type="Proteomes" id="UP001597301">
    <property type="component" value="Unassembled WGS sequence"/>
</dbReference>
<comment type="caution">
    <text evidence="9">The sequence shown here is derived from an EMBL/GenBank/DDBJ whole genome shotgun (WGS) entry which is preliminary data.</text>
</comment>
<evidence type="ECO:0000256" key="4">
    <source>
        <dbReference type="ARBA" id="ARBA00022989"/>
    </source>
</evidence>
<dbReference type="InterPro" id="IPR042094">
    <property type="entry name" value="T2SS_GspF_sf"/>
</dbReference>
<feature type="coiled-coil region" evidence="6">
    <location>
        <begin position="217"/>
        <end position="244"/>
    </location>
</feature>
<keyword evidence="6" id="KW-0175">Coiled coil</keyword>
<dbReference type="Gene3D" id="1.20.81.30">
    <property type="entry name" value="Type II secretion system (T2SS), domain F"/>
    <property type="match status" value="1"/>
</dbReference>
<sequence length="306" mass="34289">MMWFFAISMFLFLFFLLLALSSLFGRSSEKTESVQLKDVLKKGNYALKGMLVSNKKPSPKKDQTEEQLNSAGIPIKAEEFLAFRVFSVFIAGGLLYILSDRILFFGLGAVIGWMLPGIWLKLKKAKRIKKFNESLPGFISAVTGSLRAGFSFPQALKMAEEESLSPMKEELGIVLKAMQYGASVEEALVDWKTRMQSEELELMVEAILIQRQVGGNLAFLLDKISDTLRERKKLDNEVKTLTAQGRMSGVIISLLPIILGILIFFMNPDYISTLFSHPIGRTMLVMAVIGEIIGYLSIKKITRIEV</sequence>
<evidence type="ECO:0000259" key="8">
    <source>
        <dbReference type="Pfam" id="PF00482"/>
    </source>
</evidence>
<proteinExistence type="predicted"/>
<dbReference type="PANTHER" id="PTHR35007">
    <property type="entry name" value="INTEGRAL MEMBRANE PROTEIN-RELATED"/>
    <property type="match status" value="1"/>
</dbReference>
<name>A0ABW4KKA1_9BACI</name>
<dbReference type="PANTHER" id="PTHR35007:SF1">
    <property type="entry name" value="PILUS ASSEMBLY PROTEIN"/>
    <property type="match status" value="1"/>
</dbReference>
<keyword evidence="4 7" id="KW-1133">Transmembrane helix</keyword>
<dbReference type="InterPro" id="IPR018076">
    <property type="entry name" value="T2SS_GspF_dom"/>
</dbReference>
<evidence type="ECO:0000256" key="5">
    <source>
        <dbReference type="ARBA" id="ARBA00023136"/>
    </source>
</evidence>
<accession>A0ABW4KKA1</accession>
<reference evidence="10" key="1">
    <citation type="journal article" date="2019" name="Int. J. Syst. Evol. Microbiol.">
        <title>The Global Catalogue of Microorganisms (GCM) 10K type strain sequencing project: providing services to taxonomists for standard genome sequencing and annotation.</title>
        <authorList>
            <consortium name="The Broad Institute Genomics Platform"/>
            <consortium name="The Broad Institute Genome Sequencing Center for Infectious Disease"/>
            <person name="Wu L."/>
            <person name="Ma J."/>
        </authorList>
    </citation>
    <scope>NUCLEOTIDE SEQUENCE [LARGE SCALE GENOMIC DNA]</scope>
    <source>
        <strain evidence="10">CGMCC 1.12295</strain>
    </source>
</reference>
<keyword evidence="5 7" id="KW-0472">Membrane</keyword>
<evidence type="ECO:0000313" key="10">
    <source>
        <dbReference type="Proteomes" id="UP001597301"/>
    </source>
</evidence>
<evidence type="ECO:0000256" key="1">
    <source>
        <dbReference type="ARBA" id="ARBA00004651"/>
    </source>
</evidence>
<evidence type="ECO:0000256" key="3">
    <source>
        <dbReference type="ARBA" id="ARBA00022692"/>
    </source>
</evidence>
<keyword evidence="10" id="KW-1185">Reference proteome</keyword>
<organism evidence="9 10">
    <name type="scientific">Siminovitchia sediminis</name>
    <dbReference type="NCBI Taxonomy" id="1274353"/>
    <lineage>
        <taxon>Bacteria</taxon>
        <taxon>Bacillati</taxon>
        <taxon>Bacillota</taxon>
        <taxon>Bacilli</taxon>
        <taxon>Bacillales</taxon>
        <taxon>Bacillaceae</taxon>
        <taxon>Siminovitchia</taxon>
    </lineage>
</organism>
<evidence type="ECO:0000256" key="2">
    <source>
        <dbReference type="ARBA" id="ARBA00022475"/>
    </source>
</evidence>
<dbReference type="EMBL" id="JBHUEO010000037">
    <property type="protein sequence ID" value="MFD1707618.1"/>
    <property type="molecule type" value="Genomic_DNA"/>
</dbReference>
<gene>
    <name evidence="9" type="ORF">ACFSCZ_12875</name>
</gene>
<feature type="transmembrane region" description="Helical" evidence="7">
    <location>
        <begin position="249"/>
        <end position="267"/>
    </location>
</feature>
<feature type="transmembrane region" description="Helical" evidence="7">
    <location>
        <begin position="102"/>
        <end position="120"/>
    </location>
</feature>
<keyword evidence="2" id="KW-1003">Cell membrane</keyword>